<dbReference type="AlphaFoldDB" id="A0ABD2XSQ8"/>
<comment type="caution">
    <text evidence="1">The sequence shown here is derived from an EMBL/GenBank/DDBJ whole genome shotgun (WGS) entry which is preliminary data.</text>
</comment>
<dbReference type="EMBL" id="JBJUIK010000017">
    <property type="protein sequence ID" value="KAL3498239.1"/>
    <property type="molecule type" value="Genomic_DNA"/>
</dbReference>
<evidence type="ECO:0000313" key="2">
    <source>
        <dbReference type="Proteomes" id="UP001630127"/>
    </source>
</evidence>
<gene>
    <name evidence="1" type="ORF">ACH5RR_040971</name>
</gene>
<protein>
    <submittedName>
        <fullName evidence="1">Uncharacterized protein</fullName>
    </submittedName>
</protein>
<keyword evidence="2" id="KW-1185">Reference proteome</keyword>
<name>A0ABD2XSQ8_9GENT</name>
<reference evidence="1 2" key="1">
    <citation type="submission" date="2024-11" db="EMBL/GenBank/DDBJ databases">
        <title>A near-complete genome assembly of Cinchona calisaya.</title>
        <authorList>
            <person name="Lian D.C."/>
            <person name="Zhao X.W."/>
            <person name="Wei L."/>
        </authorList>
    </citation>
    <scope>NUCLEOTIDE SEQUENCE [LARGE SCALE GENOMIC DNA]</scope>
    <source>
        <tissue evidence="1">Nenye</tissue>
    </source>
</reference>
<accession>A0ABD2XSQ8</accession>
<organism evidence="1 2">
    <name type="scientific">Cinchona calisaya</name>
    <dbReference type="NCBI Taxonomy" id="153742"/>
    <lineage>
        <taxon>Eukaryota</taxon>
        <taxon>Viridiplantae</taxon>
        <taxon>Streptophyta</taxon>
        <taxon>Embryophyta</taxon>
        <taxon>Tracheophyta</taxon>
        <taxon>Spermatophyta</taxon>
        <taxon>Magnoliopsida</taxon>
        <taxon>eudicotyledons</taxon>
        <taxon>Gunneridae</taxon>
        <taxon>Pentapetalae</taxon>
        <taxon>asterids</taxon>
        <taxon>lamiids</taxon>
        <taxon>Gentianales</taxon>
        <taxon>Rubiaceae</taxon>
        <taxon>Cinchonoideae</taxon>
        <taxon>Cinchoneae</taxon>
        <taxon>Cinchona</taxon>
    </lineage>
</organism>
<sequence>MPLSSLSTALEDLKVAIYVCLNPFDFPNYNPHANEKVMDLITSVGMPYEKYVARDSPDMASKYEALSSAQMKPCSSDAAKPTKPLA</sequence>
<dbReference type="Proteomes" id="UP001630127">
    <property type="component" value="Unassembled WGS sequence"/>
</dbReference>
<evidence type="ECO:0000313" key="1">
    <source>
        <dbReference type="EMBL" id="KAL3498239.1"/>
    </source>
</evidence>
<proteinExistence type="predicted"/>